<dbReference type="GO" id="GO:0016020">
    <property type="term" value="C:membrane"/>
    <property type="evidence" value="ECO:0007669"/>
    <property type="project" value="UniProtKB-SubCell"/>
</dbReference>
<dbReference type="VEuPathDB" id="FungiDB:ASPFODRAFT_418436"/>
<feature type="repeat" description="Solcar" evidence="9">
    <location>
        <begin position="234"/>
        <end position="322"/>
    </location>
</feature>
<dbReference type="AlphaFoldDB" id="A0A146F098"/>
<keyword evidence="3 10" id="KW-0813">Transport</keyword>
<sequence length="586" mass="63449">MKVVNSGGETKRDLGVASGMVLLIAQGENAEEGSEVAYGERRRPAGPIRLPIERGIVMQWPRLSQRVSNAAIGGLPGGSFKRQMPEAAILTRTAEKTGNRPKFWGLPDAGDDARKIFFIIESSSRLSSHSCPGWRPSVKPQSLAASQPPWSGPHHDPVGCGILAMSLTSRVLGLFTTTETPSTDPPSPASASQFPNVAPATSDHVFHSAGPISASSDHNAQKATSLADEEEPRPPYLHAMLAGGTGGTCGDMLMHSLDTVKTRQQGDPHFPPKYTSMTSSYATIYRQEGFFRGLYGGVTPALFGSFPGTVIFFGVYEFTKRKMIDSGINPNIAYLSGGFFADLAASIVYVPSEVLKTRLQLQGRYNNPHFNSGYNYRSTTDALRTIVRQEGFSALFYGYRATIYRDLPFSALQFAFYEQEQRLAKEWVGSRDIGLPLEIMTAVTAGGMAGVMTCPMDVVKTRIQTQQNPESLSSTKSAGEPASTKESPRQHTSSHTTSTLRTHSRPISTSGASTSVAPPGAPRLDTSSFFTGLKMIYQTEGIAGWFRGVGPRGVWTSIQSGTMLVMYQYLLKKLEAYQGVDDLSPL</sequence>
<protein>
    <submittedName>
        <fullName evidence="13">Mitochondrial carrier protein</fullName>
    </submittedName>
</protein>
<keyword evidence="6" id="KW-0999">Mitochondrion inner membrane</keyword>
<dbReference type="PROSITE" id="PS50920">
    <property type="entry name" value="SOLCAR"/>
    <property type="match status" value="3"/>
</dbReference>
<comment type="similarity">
    <text evidence="2 10">Belongs to the mitochondrial carrier (TC 2.A.29) family.</text>
</comment>
<evidence type="ECO:0000256" key="1">
    <source>
        <dbReference type="ARBA" id="ARBA00004141"/>
    </source>
</evidence>
<evidence type="ECO:0000256" key="3">
    <source>
        <dbReference type="ARBA" id="ARBA00022448"/>
    </source>
</evidence>
<proteinExistence type="inferred from homology"/>
<reference evidence="14" key="2">
    <citation type="submission" date="2016-02" db="EMBL/GenBank/DDBJ databases">
        <title>Genome sequencing of Aspergillus luchuensis NBRC 4314.</title>
        <authorList>
            <person name="Yamada O."/>
        </authorList>
    </citation>
    <scope>NUCLEOTIDE SEQUENCE [LARGE SCALE GENOMIC DNA]</scope>
    <source>
        <strain evidence="14">RIB 2604</strain>
    </source>
</reference>
<reference evidence="13 14" key="1">
    <citation type="journal article" date="2016" name="DNA Res.">
        <title>Genome sequence of Aspergillus luchuensis NBRC 4314.</title>
        <authorList>
            <person name="Yamada O."/>
            <person name="Machida M."/>
            <person name="Hosoyama A."/>
            <person name="Goto M."/>
            <person name="Takahashi T."/>
            <person name="Futagami T."/>
            <person name="Yamagata Y."/>
            <person name="Takeuchi M."/>
            <person name="Kobayashi T."/>
            <person name="Koike H."/>
            <person name="Abe K."/>
            <person name="Asai K."/>
            <person name="Arita M."/>
            <person name="Fujita N."/>
            <person name="Fukuda K."/>
            <person name="Higa K."/>
            <person name="Horikawa H."/>
            <person name="Ishikawa T."/>
            <person name="Jinno K."/>
            <person name="Kato Y."/>
            <person name="Kirimura K."/>
            <person name="Mizutani O."/>
            <person name="Nakasone K."/>
            <person name="Sano M."/>
            <person name="Shiraishi Y."/>
            <person name="Tsukahara M."/>
            <person name="Gomi K."/>
        </authorList>
    </citation>
    <scope>NUCLEOTIDE SEQUENCE [LARGE SCALE GENOMIC DNA]</scope>
    <source>
        <strain evidence="13 14">RIB 2604</strain>
    </source>
</reference>
<evidence type="ECO:0000256" key="7">
    <source>
        <dbReference type="ARBA" id="ARBA00022989"/>
    </source>
</evidence>
<comment type="subcellular location">
    <subcellularLocation>
        <location evidence="1">Membrane</location>
        <topology evidence="1">Multi-pass membrane protein</topology>
    </subcellularLocation>
</comment>
<dbReference type="Proteomes" id="UP000075230">
    <property type="component" value="Unassembled WGS sequence"/>
</dbReference>
<evidence type="ECO:0000256" key="12">
    <source>
        <dbReference type="SAM" id="Phobius"/>
    </source>
</evidence>
<keyword evidence="4 9" id="KW-0812">Transmembrane</keyword>
<feature type="transmembrane region" description="Helical" evidence="12">
    <location>
        <begin position="331"/>
        <end position="350"/>
    </location>
</feature>
<keyword evidence="8 9" id="KW-0472">Membrane</keyword>
<organism evidence="13 14">
    <name type="scientific">Aspergillus kawachii</name>
    <name type="common">White koji mold</name>
    <name type="synonym">Aspergillus awamori var. kawachi</name>
    <dbReference type="NCBI Taxonomy" id="1069201"/>
    <lineage>
        <taxon>Eukaryota</taxon>
        <taxon>Fungi</taxon>
        <taxon>Dikarya</taxon>
        <taxon>Ascomycota</taxon>
        <taxon>Pezizomycotina</taxon>
        <taxon>Eurotiomycetes</taxon>
        <taxon>Eurotiomycetidae</taxon>
        <taxon>Eurotiales</taxon>
        <taxon>Aspergillaceae</taxon>
        <taxon>Aspergillus</taxon>
        <taxon>Aspergillus subgen. Circumdati</taxon>
    </lineage>
</organism>
<dbReference type="Gene3D" id="1.50.40.10">
    <property type="entry name" value="Mitochondrial carrier domain"/>
    <property type="match status" value="2"/>
</dbReference>
<feature type="repeat" description="Solcar" evidence="9">
    <location>
        <begin position="329"/>
        <end position="423"/>
    </location>
</feature>
<feature type="compositionally biased region" description="Polar residues" evidence="11">
    <location>
        <begin position="213"/>
        <end position="224"/>
    </location>
</feature>
<feature type="compositionally biased region" description="Polar residues" evidence="11">
    <location>
        <begin position="506"/>
        <end position="516"/>
    </location>
</feature>
<accession>A0A146F098</accession>
<feature type="transmembrane region" description="Helical" evidence="12">
    <location>
        <begin position="294"/>
        <end position="319"/>
    </location>
</feature>
<evidence type="ECO:0000256" key="8">
    <source>
        <dbReference type="ARBA" id="ARBA00023136"/>
    </source>
</evidence>
<comment type="caution">
    <text evidence="13">The sequence shown here is derived from an EMBL/GenBank/DDBJ whole genome shotgun (WGS) entry which is preliminary data.</text>
</comment>
<dbReference type="FunFam" id="1.50.40.10:FF:000095">
    <property type="entry name" value="Mitochondrial carrier protein"/>
    <property type="match status" value="1"/>
</dbReference>
<dbReference type="InterPro" id="IPR023395">
    <property type="entry name" value="MCP_dom_sf"/>
</dbReference>
<dbReference type="VEuPathDB" id="FungiDB:ASPFODRAFT_56682"/>
<feature type="region of interest" description="Disordered" evidence="11">
    <location>
        <begin position="464"/>
        <end position="521"/>
    </location>
</feature>
<feature type="region of interest" description="Disordered" evidence="11">
    <location>
        <begin position="177"/>
        <end position="241"/>
    </location>
</feature>
<dbReference type="Pfam" id="PF00153">
    <property type="entry name" value="Mito_carr"/>
    <property type="match status" value="4"/>
</dbReference>
<evidence type="ECO:0000256" key="10">
    <source>
        <dbReference type="RuleBase" id="RU000488"/>
    </source>
</evidence>
<evidence type="ECO:0000256" key="2">
    <source>
        <dbReference type="ARBA" id="ARBA00006375"/>
    </source>
</evidence>
<evidence type="ECO:0000256" key="9">
    <source>
        <dbReference type="PROSITE-ProRule" id="PRU00282"/>
    </source>
</evidence>
<feature type="compositionally biased region" description="Low complexity" evidence="11">
    <location>
        <begin position="490"/>
        <end position="501"/>
    </location>
</feature>
<evidence type="ECO:0000256" key="6">
    <source>
        <dbReference type="ARBA" id="ARBA00022792"/>
    </source>
</evidence>
<dbReference type="EMBL" id="BCWF01000006">
    <property type="protein sequence ID" value="GAT19656.1"/>
    <property type="molecule type" value="Genomic_DNA"/>
</dbReference>
<keyword evidence="7 12" id="KW-1133">Transmembrane helix</keyword>
<dbReference type="SUPFAM" id="SSF103506">
    <property type="entry name" value="Mitochondrial carrier"/>
    <property type="match status" value="1"/>
</dbReference>
<evidence type="ECO:0000256" key="4">
    <source>
        <dbReference type="ARBA" id="ARBA00022692"/>
    </source>
</evidence>
<evidence type="ECO:0000256" key="5">
    <source>
        <dbReference type="ARBA" id="ARBA00022737"/>
    </source>
</evidence>
<dbReference type="InterPro" id="IPR018108">
    <property type="entry name" value="MCP_transmembrane"/>
</dbReference>
<name>A0A146F098_ASPKA</name>
<feature type="region of interest" description="Disordered" evidence="11">
    <location>
        <begin position="126"/>
        <end position="153"/>
    </location>
</feature>
<evidence type="ECO:0000313" key="14">
    <source>
        <dbReference type="Proteomes" id="UP000075230"/>
    </source>
</evidence>
<feature type="compositionally biased region" description="Polar residues" evidence="11">
    <location>
        <begin position="464"/>
        <end position="477"/>
    </location>
</feature>
<evidence type="ECO:0000313" key="13">
    <source>
        <dbReference type="EMBL" id="GAT19656.1"/>
    </source>
</evidence>
<keyword evidence="6" id="KW-0496">Mitochondrion</keyword>
<dbReference type="PANTHER" id="PTHR45667">
    <property type="entry name" value="S-ADENOSYLMETHIONINE MITOCHONDRIAL CARRIER PROTEIN"/>
    <property type="match status" value="1"/>
</dbReference>
<keyword evidence="5" id="KW-0677">Repeat</keyword>
<feature type="repeat" description="Solcar" evidence="9">
    <location>
        <begin position="433"/>
        <end position="573"/>
    </location>
</feature>
<feature type="compositionally biased region" description="Polar residues" evidence="11">
    <location>
        <begin position="139"/>
        <end position="149"/>
    </location>
</feature>
<evidence type="ECO:0000256" key="11">
    <source>
        <dbReference type="SAM" id="MobiDB-lite"/>
    </source>
</evidence>
<gene>
    <name evidence="13" type="ORF">RIB2604_00602360</name>
</gene>